<evidence type="ECO:0008006" key="4">
    <source>
        <dbReference type="Google" id="ProtNLM"/>
    </source>
</evidence>
<protein>
    <recommendedName>
        <fullName evidence="4">MFS transporter</fullName>
    </recommendedName>
</protein>
<feature type="transmembrane region" description="Helical" evidence="1">
    <location>
        <begin position="20"/>
        <end position="40"/>
    </location>
</feature>
<evidence type="ECO:0000256" key="1">
    <source>
        <dbReference type="SAM" id="Phobius"/>
    </source>
</evidence>
<dbReference type="EMBL" id="JBFAIH010000002">
    <property type="protein sequence ID" value="MEV0362454.1"/>
    <property type="molecule type" value="Genomic_DNA"/>
</dbReference>
<keyword evidence="1" id="KW-0812">Transmembrane</keyword>
<keyword evidence="1" id="KW-0472">Membrane</keyword>
<organism evidence="2 3">
    <name type="scientific">Nocardia fusca</name>
    <dbReference type="NCBI Taxonomy" id="941183"/>
    <lineage>
        <taxon>Bacteria</taxon>
        <taxon>Bacillati</taxon>
        <taxon>Actinomycetota</taxon>
        <taxon>Actinomycetes</taxon>
        <taxon>Mycobacteriales</taxon>
        <taxon>Nocardiaceae</taxon>
        <taxon>Nocardia</taxon>
    </lineage>
</organism>
<name>A0ABV3F423_9NOCA</name>
<evidence type="ECO:0000313" key="2">
    <source>
        <dbReference type="EMBL" id="MEV0362454.1"/>
    </source>
</evidence>
<dbReference type="RefSeq" id="WP_357974946.1">
    <property type="nucleotide sequence ID" value="NZ_JBFAIH010000002.1"/>
</dbReference>
<keyword evidence="1" id="KW-1133">Transmembrane helix</keyword>
<sequence>MSSTRHPGRSAGVQRAMPLVAGGVGGAAGLVWLRCIYLVVTSRFVTDPAFDPHGYGLIAGSVLSLPAALVTAMAVPFAFPVRHRVRVARVTTPILLMGTASVWAVFLTA</sequence>
<accession>A0ABV3F423</accession>
<proteinExistence type="predicted"/>
<feature type="transmembrane region" description="Helical" evidence="1">
    <location>
        <begin position="87"/>
        <end position="106"/>
    </location>
</feature>
<gene>
    <name evidence="2" type="ORF">AB0H72_07100</name>
</gene>
<comment type="caution">
    <text evidence="2">The sequence shown here is derived from an EMBL/GenBank/DDBJ whole genome shotgun (WGS) entry which is preliminary data.</text>
</comment>
<reference evidence="2 3" key="1">
    <citation type="submission" date="2024-06" db="EMBL/GenBank/DDBJ databases">
        <title>The Natural Products Discovery Center: Release of the First 8490 Sequenced Strains for Exploring Actinobacteria Biosynthetic Diversity.</title>
        <authorList>
            <person name="Kalkreuter E."/>
            <person name="Kautsar S.A."/>
            <person name="Yang D."/>
            <person name="Bader C.D."/>
            <person name="Teijaro C.N."/>
            <person name="Fluegel L."/>
            <person name="Davis C.M."/>
            <person name="Simpson J.R."/>
            <person name="Lauterbach L."/>
            <person name="Steele A.D."/>
            <person name="Gui C."/>
            <person name="Meng S."/>
            <person name="Li G."/>
            <person name="Viehrig K."/>
            <person name="Ye F."/>
            <person name="Su P."/>
            <person name="Kiefer A.F."/>
            <person name="Nichols A."/>
            <person name="Cepeda A.J."/>
            <person name="Yan W."/>
            <person name="Fan B."/>
            <person name="Jiang Y."/>
            <person name="Adhikari A."/>
            <person name="Zheng C.-J."/>
            <person name="Schuster L."/>
            <person name="Cowan T.M."/>
            <person name="Smanski M.J."/>
            <person name="Chevrette M.G."/>
            <person name="De Carvalho L.P.S."/>
            <person name="Shen B."/>
        </authorList>
    </citation>
    <scope>NUCLEOTIDE SEQUENCE [LARGE SCALE GENOMIC DNA]</scope>
    <source>
        <strain evidence="2 3">NPDC050671</strain>
    </source>
</reference>
<feature type="transmembrane region" description="Helical" evidence="1">
    <location>
        <begin position="52"/>
        <end position="75"/>
    </location>
</feature>
<keyword evidence="3" id="KW-1185">Reference proteome</keyword>
<dbReference type="Proteomes" id="UP001551658">
    <property type="component" value="Unassembled WGS sequence"/>
</dbReference>
<evidence type="ECO:0000313" key="3">
    <source>
        <dbReference type="Proteomes" id="UP001551658"/>
    </source>
</evidence>